<dbReference type="EMBL" id="CP025746">
    <property type="protein sequence ID" value="QAA30956.1"/>
    <property type="molecule type" value="Genomic_DNA"/>
</dbReference>
<gene>
    <name evidence="1" type="ORF">C1I91_04340</name>
</gene>
<evidence type="ECO:0000313" key="2">
    <source>
        <dbReference type="Proteomes" id="UP000286268"/>
    </source>
</evidence>
<reference evidence="1 2" key="1">
    <citation type="submission" date="2018-01" db="EMBL/GenBank/DDBJ databases">
        <title>Genome Sequencing and Assembly of Anaerobacter polyendosporus strain CT4.</title>
        <authorList>
            <person name="Tachaapaikoon C."/>
            <person name="Sutheeworapong S."/>
            <person name="Jenjaroenpun P."/>
            <person name="Wongsurawat T."/>
            <person name="Nookeaw I."/>
            <person name="Cheawchanlertfa P."/>
            <person name="Kosugi A."/>
            <person name="Cheevadhanarak S."/>
            <person name="Ratanakhanokchai K."/>
        </authorList>
    </citation>
    <scope>NUCLEOTIDE SEQUENCE [LARGE SCALE GENOMIC DNA]</scope>
    <source>
        <strain evidence="1 2">CT4</strain>
    </source>
</reference>
<keyword evidence="2" id="KW-1185">Reference proteome</keyword>
<dbReference type="KEGG" id="cmah:C1I91_04340"/>
<proteinExistence type="predicted"/>
<protein>
    <submittedName>
        <fullName evidence="1">Uncharacterized protein</fullName>
    </submittedName>
</protein>
<dbReference type="Proteomes" id="UP000286268">
    <property type="component" value="Chromosome"/>
</dbReference>
<accession>A0A3R5QW76</accession>
<name>A0A3R5QW76_9CLOT</name>
<evidence type="ECO:0000313" key="1">
    <source>
        <dbReference type="EMBL" id="QAA30956.1"/>
    </source>
</evidence>
<organism evidence="1 2">
    <name type="scientific">Clostridium manihotivorum</name>
    <dbReference type="NCBI Taxonomy" id="2320868"/>
    <lineage>
        <taxon>Bacteria</taxon>
        <taxon>Bacillati</taxon>
        <taxon>Bacillota</taxon>
        <taxon>Clostridia</taxon>
        <taxon>Eubacteriales</taxon>
        <taxon>Clostridiaceae</taxon>
        <taxon>Clostridium</taxon>
    </lineage>
</organism>
<dbReference type="RefSeq" id="WP_128211464.1">
    <property type="nucleotide sequence ID" value="NZ_CP025746.1"/>
</dbReference>
<sequence>MLDIVKIGILLPLIFIASVIAVKFSKCGRSTQDATKICLGFLKDVFKELSAHSHPIKPNYPVAIGFDGRDINFDLVDASFHEISKYFEVLYCCNFRFYSNRIVYYFKFANLNTDLEYLDFLKLIERISEKILIQHLRNQQKFIPCDNFICSNIYQDTLQLSIALNDIGIKETKYLRNWVKHNYHASKEKQDVQDIDIDWDDKKDE</sequence>
<dbReference type="AlphaFoldDB" id="A0A3R5QW76"/>